<feature type="chain" id="PRO_5011566921" description="Secreted protein" evidence="2">
    <location>
        <begin position="21"/>
        <end position="107"/>
    </location>
</feature>
<dbReference type="EMBL" id="FOSQ01000001">
    <property type="protein sequence ID" value="SFK25453.1"/>
    <property type="molecule type" value="Genomic_DNA"/>
</dbReference>
<evidence type="ECO:0000313" key="4">
    <source>
        <dbReference type="Proteomes" id="UP000199473"/>
    </source>
</evidence>
<dbReference type="Proteomes" id="UP000199473">
    <property type="component" value="Unassembled WGS sequence"/>
</dbReference>
<evidence type="ECO:0008006" key="5">
    <source>
        <dbReference type="Google" id="ProtNLM"/>
    </source>
</evidence>
<keyword evidence="2" id="KW-0732">Signal</keyword>
<reference evidence="3 4" key="1">
    <citation type="submission" date="2016-10" db="EMBL/GenBank/DDBJ databases">
        <authorList>
            <person name="de Groot N.N."/>
        </authorList>
    </citation>
    <scope>NUCLEOTIDE SEQUENCE [LARGE SCALE GENOMIC DNA]</scope>
    <source>
        <strain evidence="3 4">DSM 19981</strain>
    </source>
</reference>
<dbReference type="STRING" id="1123062.SAMN02745775_101839"/>
<gene>
    <name evidence="3" type="ORF">SAMN02745775_101839</name>
</gene>
<dbReference type="RefSeq" id="WP_092955856.1">
    <property type="nucleotide sequence ID" value="NZ_FOSQ01000001.1"/>
</dbReference>
<evidence type="ECO:0000313" key="3">
    <source>
        <dbReference type="EMBL" id="SFK25453.1"/>
    </source>
</evidence>
<keyword evidence="4" id="KW-1185">Reference proteome</keyword>
<evidence type="ECO:0000256" key="1">
    <source>
        <dbReference type="SAM" id="MobiDB-lite"/>
    </source>
</evidence>
<accession>A0A1I3Y116</accession>
<sequence length="107" mass="11391">MIRALSVLLALAASSLPAIAQQPPACGPQRAGTVACMSGKLCECRYERGGSITGVQSGHRWDCGILRPSCGEALAAPTLPNQQMSPMPFQPQILIDPRQPRGGYPYR</sequence>
<feature type="region of interest" description="Disordered" evidence="1">
    <location>
        <begin position="86"/>
        <end position="107"/>
    </location>
</feature>
<dbReference type="OrthoDB" id="8482186at2"/>
<organism evidence="3 4">
    <name type="scientific">Falsiroseomonas stagni DSM 19981</name>
    <dbReference type="NCBI Taxonomy" id="1123062"/>
    <lineage>
        <taxon>Bacteria</taxon>
        <taxon>Pseudomonadati</taxon>
        <taxon>Pseudomonadota</taxon>
        <taxon>Alphaproteobacteria</taxon>
        <taxon>Acetobacterales</taxon>
        <taxon>Roseomonadaceae</taxon>
        <taxon>Falsiroseomonas</taxon>
    </lineage>
</organism>
<proteinExistence type="predicted"/>
<feature type="signal peptide" evidence="2">
    <location>
        <begin position="1"/>
        <end position="20"/>
    </location>
</feature>
<evidence type="ECO:0000256" key="2">
    <source>
        <dbReference type="SAM" id="SignalP"/>
    </source>
</evidence>
<dbReference type="AlphaFoldDB" id="A0A1I3Y116"/>
<name>A0A1I3Y116_9PROT</name>
<protein>
    <recommendedName>
        <fullName evidence="5">Secreted protein</fullName>
    </recommendedName>
</protein>